<reference evidence="4" key="1">
    <citation type="submission" date="2016-06" db="UniProtKB">
        <authorList>
            <consortium name="WormBaseParasite"/>
        </authorList>
    </citation>
    <scope>IDENTIFICATION</scope>
</reference>
<proteinExistence type="predicted"/>
<dbReference type="AlphaFoldDB" id="A0A183DLU9"/>
<sequence>MTVHHTAPRLKYFDHATSRNIIISFYFLIMHVYAYLAIHTEAIDSSLGYFYFASVLSFLAFLELLTSIHLYRLKRFVVNLQTMLGAPKSILWK</sequence>
<evidence type="ECO:0000313" key="4">
    <source>
        <dbReference type="WBParaSite" id="GPUH_0000970101-mRNA-1"/>
    </source>
</evidence>
<keyword evidence="1" id="KW-0472">Membrane</keyword>
<keyword evidence="1" id="KW-1133">Transmembrane helix</keyword>
<feature type="transmembrane region" description="Helical" evidence="1">
    <location>
        <begin position="21"/>
        <end position="38"/>
    </location>
</feature>
<evidence type="ECO:0000256" key="1">
    <source>
        <dbReference type="SAM" id="Phobius"/>
    </source>
</evidence>
<protein>
    <submittedName>
        <fullName evidence="4">Two-component sensor histidine kinase</fullName>
    </submittedName>
</protein>
<dbReference type="OrthoDB" id="5872181at2759"/>
<name>A0A183DLU9_9BILA</name>
<feature type="transmembrane region" description="Helical" evidence="1">
    <location>
        <begin position="50"/>
        <end position="71"/>
    </location>
</feature>
<evidence type="ECO:0000313" key="2">
    <source>
        <dbReference type="EMBL" id="VDK76064.1"/>
    </source>
</evidence>
<dbReference type="WBParaSite" id="GPUH_0000970101-mRNA-1">
    <property type="protein sequence ID" value="GPUH_0000970101-mRNA-1"/>
    <property type="gene ID" value="GPUH_0000970101"/>
</dbReference>
<organism evidence="4">
    <name type="scientific">Gongylonema pulchrum</name>
    <dbReference type="NCBI Taxonomy" id="637853"/>
    <lineage>
        <taxon>Eukaryota</taxon>
        <taxon>Metazoa</taxon>
        <taxon>Ecdysozoa</taxon>
        <taxon>Nematoda</taxon>
        <taxon>Chromadorea</taxon>
        <taxon>Rhabditida</taxon>
        <taxon>Spirurina</taxon>
        <taxon>Spiruromorpha</taxon>
        <taxon>Spiruroidea</taxon>
        <taxon>Gongylonematidae</taxon>
        <taxon>Gongylonema</taxon>
    </lineage>
</organism>
<accession>A0A183DLU9</accession>
<gene>
    <name evidence="2" type="ORF">GPUH_LOCUS9690</name>
</gene>
<dbReference type="Proteomes" id="UP000271098">
    <property type="component" value="Unassembled WGS sequence"/>
</dbReference>
<evidence type="ECO:0000313" key="3">
    <source>
        <dbReference type="Proteomes" id="UP000271098"/>
    </source>
</evidence>
<dbReference type="EMBL" id="UYRT01033033">
    <property type="protein sequence ID" value="VDK76064.1"/>
    <property type="molecule type" value="Genomic_DNA"/>
</dbReference>
<keyword evidence="1" id="KW-0812">Transmembrane</keyword>
<keyword evidence="3" id="KW-1185">Reference proteome</keyword>
<reference evidence="2 3" key="2">
    <citation type="submission" date="2018-11" db="EMBL/GenBank/DDBJ databases">
        <authorList>
            <consortium name="Pathogen Informatics"/>
        </authorList>
    </citation>
    <scope>NUCLEOTIDE SEQUENCE [LARGE SCALE GENOMIC DNA]</scope>
</reference>